<dbReference type="Gene3D" id="1.10.20.10">
    <property type="entry name" value="Histone, subunit A"/>
    <property type="match status" value="1"/>
</dbReference>
<reference evidence="1" key="1">
    <citation type="submission" date="2023-07" db="EMBL/GenBank/DDBJ databases">
        <title>Chromosome-level genome assembly of Artemia franciscana.</title>
        <authorList>
            <person name="Jo E."/>
        </authorList>
    </citation>
    <scope>NUCLEOTIDE SEQUENCE</scope>
    <source>
        <tissue evidence="1">Whole body</tissue>
    </source>
</reference>
<dbReference type="AlphaFoldDB" id="A0AA88H9X9"/>
<organism evidence="1 2">
    <name type="scientific">Artemia franciscana</name>
    <name type="common">Brine shrimp</name>
    <name type="synonym">Artemia sanfranciscana</name>
    <dbReference type="NCBI Taxonomy" id="6661"/>
    <lineage>
        <taxon>Eukaryota</taxon>
        <taxon>Metazoa</taxon>
        <taxon>Ecdysozoa</taxon>
        <taxon>Arthropoda</taxon>
        <taxon>Crustacea</taxon>
        <taxon>Branchiopoda</taxon>
        <taxon>Anostraca</taxon>
        <taxon>Artemiidae</taxon>
        <taxon>Artemia</taxon>
    </lineage>
</organism>
<accession>A0AA88H9X9</accession>
<dbReference type="EMBL" id="JAVRJZ010000021">
    <property type="protein sequence ID" value="KAK2705095.1"/>
    <property type="molecule type" value="Genomic_DNA"/>
</dbReference>
<dbReference type="InterPro" id="IPR009072">
    <property type="entry name" value="Histone-fold"/>
</dbReference>
<gene>
    <name evidence="1" type="ORF">QYM36_017214</name>
</gene>
<protein>
    <submittedName>
        <fullName evidence="1">Uncharacterized protein</fullName>
    </submittedName>
</protein>
<proteinExistence type="predicted"/>
<dbReference type="Proteomes" id="UP001187531">
    <property type="component" value="Unassembled WGS sequence"/>
</dbReference>
<name>A0AA88H9X9_ARTSF</name>
<evidence type="ECO:0000313" key="1">
    <source>
        <dbReference type="EMBL" id="KAK2705095.1"/>
    </source>
</evidence>
<evidence type="ECO:0000313" key="2">
    <source>
        <dbReference type="Proteomes" id="UP001187531"/>
    </source>
</evidence>
<dbReference type="GO" id="GO:0046982">
    <property type="term" value="F:protein heterodimerization activity"/>
    <property type="evidence" value="ECO:0007669"/>
    <property type="project" value="InterPro"/>
</dbReference>
<sequence>MPIYTMQDIQSTDRGCTLQKQSSQHAEKRFPGTARSLIEDADKKSSLEKRTKTLHRYRPGIVALREIRRYVKSSELLIEKRFPGTARSLLEDADKARREQIPRYCKKPNRSCRQKSLLKEAHEEIAERDQVARSRVESRRSGRERKQTQFYAPGFVNCYVWMKIATAASAAALVEAFTTQVDNLVLPLVFLIQILL</sequence>
<keyword evidence="2" id="KW-1185">Reference proteome</keyword>
<comment type="caution">
    <text evidence="1">The sequence shown here is derived from an EMBL/GenBank/DDBJ whole genome shotgun (WGS) entry which is preliminary data.</text>
</comment>